<organism evidence="2">
    <name type="scientific">Siphoviridae sp. ctcx61</name>
    <dbReference type="NCBI Taxonomy" id="2825575"/>
    <lineage>
        <taxon>Viruses</taxon>
        <taxon>Duplodnaviria</taxon>
        <taxon>Heunggongvirae</taxon>
        <taxon>Uroviricota</taxon>
        <taxon>Caudoviricetes</taxon>
    </lineage>
</organism>
<sequence>MRNIKFRAWNKEENIMYDQDNLIVSYSHLGDDCYVNTKDDVRPLYLYTLMQYTGIKDSNGTEIYEGDIVEFYSNVEDEIITEKVEYHFGIYRAGDYFVGKIYNKCKVIGNIYENPELLV</sequence>
<dbReference type="Gene3D" id="2.30.30.290">
    <property type="entry name" value="YopX-like domains"/>
    <property type="match status" value="1"/>
</dbReference>
<dbReference type="Pfam" id="PF09643">
    <property type="entry name" value="YopX"/>
    <property type="match status" value="1"/>
</dbReference>
<dbReference type="InterPro" id="IPR019096">
    <property type="entry name" value="YopX_protein"/>
</dbReference>
<protein>
    <submittedName>
        <fullName evidence="2">YopX protein</fullName>
    </submittedName>
</protein>
<dbReference type="EMBL" id="BK015949">
    <property type="protein sequence ID" value="DAF86565.1"/>
    <property type="molecule type" value="Genomic_DNA"/>
</dbReference>
<accession>A0A8S5TWH0</accession>
<feature type="domain" description="YopX protein" evidence="1">
    <location>
        <begin position="5"/>
        <end position="118"/>
    </location>
</feature>
<name>A0A8S5TWH0_9CAUD</name>
<proteinExistence type="predicted"/>
<dbReference type="SUPFAM" id="SSF159006">
    <property type="entry name" value="YopX-like"/>
    <property type="match status" value="1"/>
</dbReference>
<evidence type="ECO:0000313" key="2">
    <source>
        <dbReference type="EMBL" id="DAF86565.1"/>
    </source>
</evidence>
<evidence type="ECO:0000259" key="1">
    <source>
        <dbReference type="Pfam" id="PF09643"/>
    </source>
</evidence>
<reference evidence="2" key="1">
    <citation type="journal article" date="2021" name="Proc. Natl. Acad. Sci. U.S.A.">
        <title>A Catalog of Tens of Thousands of Viruses from Human Metagenomes Reveals Hidden Associations with Chronic Diseases.</title>
        <authorList>
            <person name="Tisza M.J."/>
            <person name="Buck C.B."/>
        </authorList>
    </citation>
    <scope>NUCLEOTIDE SEQUENCE</scope>
    <source>
        <strain evidence="2">Ctcx61</strain>
    </source>
</reference>
<dbReference type="InterPro" id="IPR023385">
    <property type="entry name" value="YopX-like_C"/>
</dbReference>